<dbReference type="InterPro" id="IPR046868">
    <property type="entry name" value="BAR_4"/>
</dbReference>
<dbReference type="PROSITE" id="PS50003">
    <property type="entry name" value="PH_DOMAIN"/>
    <property type="match status" value="1"/>
</dbReference>
<dbReference type="InterPro" id="IPR043453">
    <property type="entry name" value="Slm1_PH"/>
</dbReference>
<dbReference type="Gene3D" id="2.30.29.30">
    <property type="entry name" value="Pleckstrin-homology domain (PH domain)/Phosphotyrosine-binding domain (PTB)"/>
    <property type="match status" value="1"/>
</dbReference>
<dbReference type="OrthoDB" id="5598057at2759"/>
<reference evidence="4 5" key="1">
    <citation type="submission" date="2016-07" db="EMBL/GenBank/DDBJ databases">
        <title>Pervasive Adenine N6-methylation of Active Genes in Fungi.</title>
        <authorList>
            <consortium name="DOE Joint Genome Institute"/>
            <person name="Mondo S.J."/>
            <person name="Dannebaum R.O."/>
            <person name="Kuo R.C."/>
            <person name="Labutti K."/>
            <person name="Haridas S."/>
            <person name="Kuo A."/>
            <person name="Salamov A."/>
            <person name="Ahrendt S.R."/>
            <person name="Lipzen A."/>
            <person name="Sullivan W."/>
            <person name="Andreopoulos W.B."/>
            <person name="Clum A."/>
            <person name="Lindquist E."/>
            <person name="Daum C."/>
            <person name="Ramamoorthy G.K."/>
            <person name="Gryganskyi A."/>
            <person name="Culley D."/>
            <person name="Magnuson J.K."/>
            <person name="James T.Y."/>
            <person name="O'Malley M.A."/>
            <person name="Stajich J.E."/>
            <person name="Spatafora J.W."/>
            <person name="Visel A."/>
            <person name="Grigoriev I.V."/>
        </authorList>
    </citation>
    <scope>NUCLEOTIDE SEQUENCE [LARGE SCALE GENOMIC DNA]</scope>
    <source>
        <strain evidence="4 5">62-1032</strain>
    </source>
</reference>
<protein>
    <recommendedName>
        <fullName evidence="3">PH domain-containing protein</fullName>
    </recommendedName>
</protein>
<dbReference type="InParanoid" id="A0A1Y2DZA5"/>
<evidence type="ECO:0000313" key="4">
    <source>
        <dbReference type="EMBL" id="ORY64622.1"/>
    </source>
</evidence>
<dbReference type="SMART" id="SM00233">
    <property type="entry name" value="PH"/>
    <property type="match status" value="1"/>
</dbReference>
<keyword evidence="5" id="KW-1185">Reference proteome</keyword>
<accession>A0A1Y2DZA5</accession>
<gene>
    <name evidence="4" type="ORF">BCR35DRAFT_354988</name>
</gene>
<evidence type="ECO:0000256" key="1">
    <source>
        <dbReference type="ARBA" id="ARBA00022553"/>
    </source>
</evidence>
<dbReference type="Gene3D" id="1.20.1270.60">
    <property type="entry name" value="Arfaptin homology (AH) domain/BAR domain"/>
    <property type="match status" value="1"/>
</dbReference>
<dbReference type="AlphaFoldDB" id="A0A1Y2DZA5"/>
<dbReference type="Pfam" id="PF20400">
    <property type="entry name" value="BAR_4"/>
    <property type="match status" value="1"/>
</dbReference>
<dbReference type="PANTHER" id="PTHR31941:SF1">
    <property type="entry name" value="CYTOSKELETAL SIGNALING PROTEIN SLM1"/>
    <property type="match status" value="1"/>
</dbReference>
<keyword evidence="1" id="KW-0597">Phosphoprotein</keyword>
<sequence length="563" mass="61323">MSSLLSRATTKKSNHGVHPESKKVGGEIRPDYALTDRLNQWKHVTKSLLHYYQGLAAIEHTTSKSTLALQETIQVPFHEGHQFLGEGGWQEVLYSVRDQTKILADHHSALGNTIEKTVVKELEGVRSELKAHITAIEKEAGALADEVEKERATSASHLTQLSSGLDTFDNSSEQMLPQHDPYLSHIAVSKQLHKQVLKENDLQASIIRFQQQQPTFEENIAKQIQSACRLYDEAKATKVKEIEAVEKEIAAALQRVSPTAEYEYASSKPGFTIDPNSPARDVNAISFPGLNHPATQAIKEGYLERKKRFTKSYKESFYILSPSGYLHERRTNDPANTNAPGFSLFLPECSLGAPAKESDKSHKFHVEGNKAVKSSFESKVKNTLRFGGKEIAYTFRARTHTEMLGWWELLDKLSRDTKTAVESRTPVVGNPIAAAVANVGYAAPEGTSVAESTTTAPAITTEVPSGELHDTVPAGENVEEEDDEESGGSSAEEEEEEMAEARTAPSTPAPSEGQKAEVLPTYAGNPGGVSTAEKAALTEKGPVLGEPLPVNTSENIPTASTSA</sequence>
<feature type="compositionally biased region" description="Polar residues" evidence="2">
    <location>
        <begin position="550"/>
        <end position="563"/>
    </location>
</feature>
<evidence type="ECO:0000313" key="5">
    <source>
        <dbReference type="Proteomes" id="UP000193467"/>
    </source>
</evidence>
<dbReference type="SUPFAM" id="SSF103657">
    <property type="entry name" value="BAR/IMD domain-like"/>
    <property type="match status" value="1"/>
</dbReference>
<dbReference type="PANTHER" id="PTHR31941">
    <property type="entry name" value="CYTOSKELETAL SIGNALING PROTEIN SLM1"/>
    <property type="match status" value="1"/>
</dbReference>
<feature type="region of interest" description="Disordered" evidence="2">
    <location>
        <begin position="1"/>
        <end position="25"/>
    </location>
</feature>
<feature type="domain" description="PH" evidence="3">
    <location>
        <begin position="296"/>
        <end position="415"/>
    </location>
</feature>
<dbReference type="STRING" id="106004.A0A1Y2DZA5"/>
<proteinExistence type="predicted"/>
<dbReference type="EMBL" id="MCGR01000066">
    <property type="protein sequence ID" value="ORY64622.1"/>
    <property type="molecule type" value="Genomic_DNA"/>
</dbReference>
<dbReference type="Proteomes" id="UP000193467">
    <property type="component" value="Unassembled WGS sequence"/>
</dbReference>
<feature type="region of interest" description="Disordered" evidence="2">
    <location>
        <begin position="447"/>
        <end position="563"/>
    </location>
</feature>
<organism evidence="4 5">
    <name type="scientific">Leucosporidium creatinivorum</name>
    <dbReference type="NCBI Taxonomy" id="106004"/>
    <lineage>
        <taxon>Eukaryota</taxon>
        <taxon>Fungi</taxon>
        <taxon>Dikarya</taxon>
        <taxon>Basidiomycota</taxon>
        <taxon>Pucciniomycotina</taxon>
        <taxon>Microbotryomycetes</taxon>
        <taxon>Leucosporidiales</taxon>
        <taxon>Leucosporidium</taxon>
    </lineage>
</organism>
<dbReference type="Pfam" id="PF20399">
    <property type="entry name" value="PH_20"/>
    <property type="match status" value="1"/>
</dbReference>
<feature type="compositionally biased region" description="Acidic residues" evidence="2">
    <location>
        <begin position="477"/>
        <end position="498"/>
    </location>
</feature>
<evidence type="ECO:0000256" key="2">
    <source>
        <dbReference type="SAM" id="MobiDB-lite"/>
    </source>
</evidence>
<dbReference type="FunCoup" id="A0A1Y2DZA5">
    <property type="interactions" value="28"/>
</dbReference>
<comment type="caution">
    <text evidence="4">The sequence shown here is derived from an EMBL/GenBank/DDBJ whole genome shotgun (WGS) entry which is preliminary data.</text>
</comment>
<dbReference type="SUPFAM" id="SSF50729">
    <property type="entry name" value="PH domain-like"/>
    <property type="match status" value="1"/>
</dbReference>
<dbReference type="InterPro" id="IPR027267">
    <property type="entry name" value="AH/BAR_dom_sf"/>
</dbReference>
<evidence type="ECO:0000259" key="3">
    <source>
        <dbReference type="PROSITE" id="PS50003"/>
    </source>
</evidence>
<dbReference type="InterPro" id="IPR011993">
    <property type="entry name" value="PH-like_dom_sf"/>
</dbReference>
<feature type="compositionally biased region" description="Polar residues" evidence="2">
    <location>
        <begin position="449"/>
        <end position="458"/>
    </location>
</feature>
<dbReference type="InterPro" id="IPR001849">
    <property type="entry name" value="PH_domain"/>
</dbReference>
<name>A0A1Y2DZA5_9BASI</name>
<dbReference type="CDD" id="cd13311">
    <property type="entry name" value="PH_Slm1"/>
    <property type="match status" value="1"/>
</dbReference>
<dbReference type="InterPro" id="IPR046869">
    <property type="entry name" value="SLM1/RGC1-like_PH"/>
</dbReference>